<feature type="domain" description="PAS" evidence="10">
    <location>
        <begin position="294"/>
        <end position="350"/>
    </location>
</feature>
<dbReference type="InterPro" id="IPR003856">
    <property type="entry name" value="LPS_length_determ_N"/>
</dbReference>
<dbReference type="InterPro" id="IPR035965">
    <property type="entry name" value="PAS-like_dom_sf"/>
</dbReference>
<dbReference type="KEGG" id="rrd:RradSPS_1729"/>
<dbReference type="Pfam" id="PF08448">
    <property type="entry name" value="PAS_4"/>
    <property type="match status" value="1"/>
</dbReference>
<keyword evidence="13" id="KW-1185">Reference proteome</keyword>
<dbReference type="CDD" id="cd00130">
    <property type="entry name" value="PAS"/>
    <property type="match status" value="1"/>
</dbReference>
<comment type="subcellular location">
    <subcellularLocation>
        <location evidence="1">Cell membrane</location>
        <topology evidence="1">Multi-pass membrane protein</topology>
    </subcellularLocation>
</comment>
<evidence type="ECO:0000313" key="12">
    <source>
        <dbReference type="EMBL" id="AHY47012.1"/>
    </source>
</evidence>
<evidence type="ECO:0000256" key="3">
    <source>
        <dbReference type="ARBA" id="ARBA00022475"/>
    </source>
</evidence>
<dbReference type="InterPro" id="IPR000014">
    <property type="entry name" value="PAS"/>
</dbReference>
<dbReference type="EMBL" id="CP007514">
    <property type="protein sequence ID" value="AHY47012.1"/>
    <property type="molecule type" value="Genomic_DNA"/>
</dbReference>
<dbReference type="SUPFAM" id="SSF55785">
    <property type="entry name" value="PYP-like sensor domain (PAS domain)"/>
    <property type="match status" value="1"/>
</dbReference>
<proteinExistence type="inferred from homology"/>
<dbReference type="Pfam" id="PF02706">
    <property type="entry name" value="Wzz"/>
    <property type="match status" value="1"/>
</dbReference>
<evidence type="ECO:0000256" key="1">
    <source>
        <dbReference type="ARBA" id="ARBA00004651"/>
    </source>
</evidence>
<dbReference type="STRING" id="42256.RradSPS_1729"/>
<dbReference type="eggNOG" id="COG3944">
    <property type="taxonomic scope" value="Bacteria"/>
</dbReference>
<feature type="transmembrane region" description="Helical" evidence="9">
    <location>
        <begin position="24"/>
        <end position="44"/>
    </location>
</feature>
<evidence type="ECO:0000259" key="11">
    <source>
        <dbReference type="PROSITE" id="PS50113"/>
    </source>
</evidence>
<dbReference type="PROSITE" id="PS50113">
    <property type="entry name" value="PAC"/>
    <property type="match status" value="1"/>
</dbReference>
<dbReference type="Gene3D" id="3.30.450.20">
    <property type="entry name" value="PAS domain"/>
    <property type="match status" value="2"/>
</dbReference>
<evidence type="ECO:0000256" key="9">
    <source>
        <dbReference type="SAM" id="Phobius"/>
    </source>
</evidence>
<dbReference type="GO" id="GO:0005886">
    <property type="term" value="C:plasma membrane"/>
    <property type="evidence" value="ECO:0007669"/>
    <property type="project" value="UniProtKB-SubCell"/>
</dbReference>
<feature type="region of interest" description="Disordered" evidence="8">
    <location>
        <begin position="244"/>
        <end position="271"/>
    </location>
</feature>
<keyword evidence="7" id="KW-0175">Coiled coil</keyword>
<evidence type="ECO:0000256" key="8">
    <source>
        <dbReference type="SAM" id="MobiDB-lite"/>
    </source>
</evidence>
<evidence type="ECO:0000256" key="2">
    <source>
        <dbReference type="ARBA" id="ARBA00006683"/>
    </source>
</evidence>
<evidence type="ECO:0000256" key="7">
    <source>
        <dbReference type="SAM" id="Coils"/>
    </source>
</evidence>
<evidence type="ECO:0000313" key="13">
    <source>
        <dbReference type="Proteomes" id="UP000025229"/>
    </source>
</evidence>
<evidence type="ECO:0000259" key="10">
    <source>
        <dbReference type="PROSITE" id="PS50112"/>
    </source>
</evidence>
<dbReference type="eggNOG" id="COG5002">
    <property type="taxonomic scope" value="Bacteria"/>
</dbReference>
<dbReference type="InterPro" id="IPR050445">
    <property type="entry name" value="Bact_polysacc_biosynth/exp"/>
</dbReference>
<protein>
    <submittedName>
        <fullName evidence="12">PAS domain S-box protein</fullName>
    </submittedName>
</protein>
<keyword evidence="4 9" id="KW-0812">Transmembrane</keyword>
<dbReference type="OrthoDB" id="9812433at2"/>
<dbReference type="PANTHER" id="PTHR32309">
    <property type="entry name" value="TYROSINE-PROTEIN KINASE"/>
    <property type="match status" value="1"/>
</dbReference>
<name>A0A023X3F7_RUBRA</name>
<accession>A0A023X3F7</accession>
<organism evidence="12 13">
    <name type="scientific">Rubrobacter radiotolerans</name>
    <name type="common">Arthrobacter radiotolerans</name>
    <dbReference type="NCBI Taxonomy" id="42256"/>
    <lineage>
        <taxon>Bacteria</taxon>
        <taxon>Bacillati</taxon>
        <taxon>Actinomycetota</taxon>
        <taxon>Rubrobacteria</taxon>
        <taxon>Rubrobacterales</taxon>
        <taxon>Rubrobacteraceae</taxon>
        <taxon>Rubrobacter</taxon>
    </lineage>
</organism>
<dbReference type="AlphaFoldDB" id="A0A023X3F7"/>
<feature type="domain" description="PAC" evidence="11">
    <location>
        <begin position="354"/>
        <end position="408"/>
    </location>
</feature>
<keyword evidence="6 9" id="KW-0472">Membrane</keyword>
<dbReference type="InterPro" id="IPR000700">
    <property type="entry name" value="PAS-assoc_C"/>
</dbReference>
<keyword evidence="3" id="KW-1003">Cell membrane</keyword>
<feature type="coiled-coil region" evidence="7">
    <location>
        <begin position="555"/>
        <end position="582"/>
    </location>
</feature>
<reference evidence="12 13" key="1">
    <citation type="submission" date="2014-03" db="EMBL/GenBank/DDBJ databases">
        <title>Complete genome sequence of the Radio-Resistant Rubrobacter radiotolerans RSPS-4.</title>
        <authorList>
            <person name="Egas C.C."/>
            <person name="Barroso C.C."/>
            <person name="Froufe H.J.C."/>
            <person name="Pacheco J.J."/>
            <person name="Albuquerque L.L."/>
            <person name="da Costa M.M.S."/>
        </authorList>
    </citation>
    <scope>NUCLEOTIDE SEQUENCE [LARGE SCALE GENOMIC DNA]</scope>
    <source>
        <strain evidence="12 13">RSPS-4</strain>
    </source>
</reference>
<dbReference type="NCBIfam" id="TIGR00229">
    <property type="entry name" value="sensory_box"/>
    <property type="match status" value="1"/>
</dbReference>
<dbReference type="HOGENOM" id="CLU_454828_0_0_11"/>
<dbReference type="PANTHER" id="PTHR32309:SF31">
    <property type="entry name" value="CAPSULAR EXOPOLYSACCHARIDE FAMILY"/>
    <property type="match status" value="1"/>
</dbReference>
<dbReference type="PROSITE" id="PS50112">
    <property type="entry name" value="PAS"/>
    <property type="match status" value="1"/>
</dbReference>
<comment type="similarity">
    <text evidence="2">Belongs to the CpsC/CapA family.</text>
</comment>
<dbReference type="eggNOG" id="COG2202">
    <property type="taxonomic scope" value="Bacteria"/>
</dbReference>
<gene>
    <name evidence="12" type="ORF">RradSPS_1729</name>
</gene>
<evidence type="ECO:0000256" key="4">
    <source>
        <dbReference type="ARBA" id="ARBA00022692"/>
    </source>
</evidence>
<evidence type="ECO:0000256" key="6">
    <source>
        <dbReference type="ARBA" id="ARBA00023136"/>
    </source>
</evidence>
<dbReference type="Proteomes" id="UP000025229">
    <property type="component" value="Chromosome"/>
</dbReference>
<sequence>MNRGTGDDLILSLKGIASVLLKRFWIILTSIVAIVGLAILLSSLQTPQYEASVRMLVGQDQGITASPNEAVGLQQLTQTMAVAADSRPVAQSVINRLNLDLTTEEFFENLSVEQVSATQFIEISYRAPTAEEAQRIANATGEAFSEQISEVSNSGGAQITAVLYEEAEVPEDPVVPDFLRNGVIAFVLGGIVGVGLAFLLELLDDRWSSPEEAENALGVPVFGVVPAFALASGEGSQRIRSALNAGGERAGPVSRKALPQSGSSRESKGGVLAGAPVRLPVAGDREGVVWPVGMAMLDRDGVVREADETLLGMLGSEREAVVGAEFAAVASHPEDAERHRELQRGLAAGEYGSYSLEKRVLDAEEQTSWIEVTVSVLPEEQEDGSGNAALAMVKDITRLKQAEREASFSEQRLKAITEEVNVGFFTPDGYSLSKDEGWHGLWHEPGETNGESVFENERIKSAGLDRYFRESLSRGTETVTPPLRLRVPGEEEQQERWLRAVIRPVSDASGGVREVMMLLEDLTESEREGTSEAGEETESLKKRLEWLEGLRERERRELETRLEQSEARRREAEQRLALVQEKLGAIMLSSSEKPEGPREQ</sequence>
<evidence type="ECO:0000256" key="5">
    <source>
        <dbReference type="ARBA" id="ARBA00022989"/>
    </source>
</evidence>
<dbReference type="InterPro" id="IPR013656">
    <property type="entry name" value="PAS_4"/>
</dbReference>
<keyword evidence="5 9" id="KW-1133">Transmembrane helix</keyword>